<dbReference type="SUPFAM" id="SSF53927">
    <property type="entry name" value="Cytidine deaminase-like"/>
    <property type="match status" value="1"/>
</dbReference>
<feature type="binding site" evidence="8">
    <location>
        <begin position="28"/>
        <end position="33"/>
    </location>
    <ligand>
        <name>ATP</name>
        <dbReference type="ChEBI" id="CHEBI:30616"/>
    </ligand>
</feature>
<dbReference type="eggNOG" id="COG0590">
    <property type="taxonomic scope" value="Bacteria"/>
</dbReference>
<keyword evidence="6 8" id="KW-0067">ATP-binding</keyword>
<dbReference type="Gene3D" id="3.40.140.10">
    <property type="entry name" value="Cytidine Deaminase, domain 2"/>
    <property type="match status" value="1"/>
</dbReference>
<evidence type="ECO:0000256" key="4">
    <source>
        <dbReference type="ARBA" id="ARBA00022741"/>
    </source>
</evidence>
<dbReference type="OrthoDB" id="9807403at2"/>
<dbReference type="InterPro" id="IPR002125">
    <property type="entry name" value="CMP_dCMP_dom"/>
</dbReference>
<keyword evidence="8" id="KW-0963">Cytoplasm</keyword>
<dbReference type="Pfam" id="PF00383">
    <property type="entry name" value="dCMP_cyt_deam_1"/>
    <property type="match status" value="1"/>
</dbReference>
<evidence type="ECO:0000256" key="1">
    <source>
        <dbReference type="ARBA" id="ARBA00022598"/>
    </source>
</evidence>
<organism evidence="10 11">
    <name type="scientific">Thermus oshimai JL-2</name>
    <dbReference type="NCBI Taxonomy" id="751945"/>
    <lineage>
        <taxon>Bacteria</taxon>
        <taxon>Thermotogati</taxon>
        <taxon>Deinococcota</taxon>
        <taxon>Deinococci</taxon>
        <taxon>Thermales</taxon>
        <taxon>Thermaceae</taxon>
        <taxon>Thermus</taxon>
    </lineage>
</organism>
<reference evidence="10 11" key="1">
    <citation type="journal article" date="2013" name="Genome Announc.">
        <title>Whole Genome Sequencing of Thermus oshimai JL-2 and Thermus thermophilus JL-18, Incomplete Denitrifiers from the United States Great Basin.</title>
        <authorList>
            <person name="Murugapiran S.K."/>
            <person name="Huntemann M."/>
            <person name="Wei C.L."/>
            <person name="Han J."/>
            <person name="Detter J.C."/>
            <person name="Han C.S."/>
            <person name="Erkkila T.H."/>
            <person name="Teshima H."/>
            <person name="Chen A."/>
            <person name="Kyrpides N."/>
            <person name="Mavrommatis K."/>
            <person name="Markowitz V."/>
            <person name="Szeto E."/>
            <person name="Ivanova N."/>
            <person name="Pagani I."/>
            <person name="Lam J."/>
            <person name="McDonald A.I."/>
            <person name="Dodsworth J.A."/>
            <person name="Pati A."/>
            <person name="Goodwin L."/>
            <person name="Peters L."/>
            <person name="Pitluck S."/>
            <person name="Woyke T."/>
            <person name="Hedlund B.P."/>
        </authorList>
    </citation>
    <scope>NUCLEOTIDE SEQUENCE</scope>
    <source>
        <strain evidence="10 11">JL-2</strain>
    </source>
</reference>
<dbReference type="AlphaFoldDB" id="K7R709"/>
<keyword evidence="11" id="KW-1185">Reference proteome</keyword>
<evidence type="ECO:0000256" key="8">
    <source>
        <dbReference type="HAMAP-Rule" id="MF_01161"/>
    </source>
</evidence>
<keyword evidence="2 8" id="KW-0819">tRNA processing</keyword>
<dbReference type="NCBIfam" id="TIGR02432">
    <property type="entry name" value="lysidine_TilS_N"/>
    <property type="match status" value="1"/>
</dbReference>
<comment type="similarity">
    <text evidence="8">Belongs to the tRNA(Ile)-lysidine synthase family.</text>
</comment>
<evidence type="ECO:0000313" key="10">
    <source>
        <dbReference type="EMBL" id="AFV76709.1"/>
    </source>
</evidence>
<dbReference type="GO" id="GO:0005524">
    <property type="term" value="F:ATP binding"/>
    <property type="evidence" value="ECO:0007669"/>
    <property type="project" value="UniProtKB-UniRule"/>
</dbReference>
<dbReference type="GO" id="GO:0032267">
    <property type="term" value="F:tRNA(Ile)-lysidine synthase activity"/>
    <property type="evidence" value="ECO:0007669"/>
    <property type="project" value="UniProtKB-EC"/>
</dbReference>
<evidence type="ECO:0000256" key="2">
    <source>
        <dbReference type="ARBA" id="ARBA00022694"/>
    </source>
</evidence>
<keyword evidence="3" id="KW-0479">Metal-binding</keyword>
<comment type="subcellular location">
    <subcellularLocation>
        <location evidence="8">Cytoplasm</location>
    </subcellularLocation>
</comment>
<dbReference type="InterPro" id="IPR014729">
    <property type="entry name" value="Rossmann-like_a/b/a_fold"/>
</dbReference>
<dbReference type="GO" id="GO:0016787">
    <property type="term" value="F:hydrolase activity"/>
    <property type="evidence" value="ECO:0007669"/>
    <property type="project" value="InterPro"/>
</dbReference>
<name>K7R709_THEOS</name>
<evidence type="ECO:0000256" key="6">
    <source>
        <dbReference type="ARBA" id="ARBA00022840"/>
    </source>
</evidence>
<dbReference type="Gene3D" id="3.40.50.620">
    <property type="entry name" value="HUPs"/>
    <property type="match status" value="1"/>
</dbReference>
<evidence type="ECO:0000256" key="7">
    <source>
        <dbReference type="ARBA" id="ARBA00048539"/>
    </source>
</evidence>
<dbReference type="EC" id="6.3.4.19" evidence="8"/>
<dbReference type="STRING" id="751945.Theos_1684"/>
<dbReference type="Proteomes" id="UP000000211">
    <property type="component" value="Chromosome"/>
</dbReference>
<dbReference type="CDD" id="cd01992">
    <property type="entry name" value="TilS_N"/>
    <property type="match status" value="1"/>
</dbReference>
<protein>
    <recommendedName>
        <fullName evidence="8">tRNA(Ile)-lysidine synthase</fullName>
        <ecNumber evidence="8">6.3.4.19</ecNumber>
    </recommendedName>
    <alternativeName>
        <fullName evidence="8">tRNA(Ile)-2-lysyl-cytidine synthase</fullName>
    </alternativeName>
    <alternativeName>
        <fullName evidence="8">tRNA(Ile)-lysidine synthetase</fullName>
    </alternativeName>
</protein>
<dbReference type="InterPro" id="IPR012094">
    <property type="entry name" value="tRNA_Ile_lys_synt"/>
</dbReference>
<dbReference type="EMBL" id="CP003249">
    <property type="protein sequence ID" value="AFV76709.1"/>
    <property type="molecule type" value="Genomic_DNA"/>
</dbReference>
<dbReference type="Pfam" id="PF01171">
    <property type="entry name" value="ATP_bind_3"/>
    <property type="match status" value="1"/>
</dbReference>
<dbReference type="PROSITE" id="PS51747">
    <property type="entry name" value="CYT_DCMP_DEAMINASES_2"/>
    <property type="match status" value="1"/>
</dbReference>
<dbReference type="KEGG" id="tos:Theos_1684"/>
<comment type="catalytic activity">
    <reaction evidence="7 8">
        <text>cytidine(34) in tRNA(Ile2) + L-lysine + ATP = lysidine(34) in tRNA(Ile2) + AMP + diphosphate + H(+)</text>
        <dbReference type="Rhea" id="RHEA:43744"/>
        <dbReference type="Rhea" id="RHEA-COMP:10625"/>
        <dbReference type="Rhea" id="RHEA-COMP:10670"/>
        <dbReference type="ChEBI" id="CHEBI:15378"/>
        <dbReference type="ChEBI" id="CHEBI:30616"/>
        <dbReference type="ChEBI" id="CHEBI:32551"/>
        <dbReference type="ChEBI" id="CHEBI:33019"/>
        <dbReference type="ChEBI" id="CHEBI:82748"/>
        <dbReference type="ChEBI" id="CHEBI:83665"/>
        <dbReference type="ChEBI" id="CHEBI:456215"/>
        <dbReference type="EC" id="6.3.4.19"/>
    </reaction>
</comment>
<evidence type="ECO:0000256" key="5">
    <source>
        <dbReference type="ARBA" id="ARBA00022833"/>
    </source>
</evidence>
<dbReference type="HOGENOM" id="CLU_018869_0_1_0"/>
<feature type="domain" description="CMP/dCMP-type deaminase" evidence="9">
    <location>
        <begin position="377"/>
        <end position="507"/>
    </location>
</feature>
<keyword evidence="1 8" id="KW-0436">Ligase</keyword>
<gene>
    <name evidence="8" type="primary">tilS</name>
    <name evidence="10" type="ORF">Theos_1684</name>
</gene>
<dbReference type="InterPro" id="IPR011063">
    <property type="entry name" value="TilS/TtcA_N"/>
</dbReference>
<dbReference type="PANTHER" id="PTHR43033:SF1">
    <property type="entry name" value="TRNA(ILE)-LYSIDINE SYNTHASE-RELATED"/>
    <property type="match status" value="1"/>
</dbReference>
<dbReference type="PROSITE" id="PS00903">
    <property type="entry name" value="CYT_DCMP_DEAMINASES_1"/>
    <property type="match status" value="1"/>
</dbReference>
<comment type="function">
    <text evidence="8">Ligates lysine onto the cytidine present at position 34 of the AUA codon-specific tRNA(Ile) that contains the anticodon CAU, in an ATP-dependent manner. Cytidine is converted to lysidine, thus changing the amino acid specificity of the tRNA from methionine to isoleucine.</text>
</comment>
<dbReference type="HAMAP" id="MF_01161">
    <property type="entry name" value="tRNA_Ile_lys_synt"/>
    <property type="match status" value="1"/>
</dbReference>
<keyword evidence="5" id="KW-0862">Zinc</keyword>
<dbReference type="GO" id="GO:0005737">
    <property type="term" value="C:cytoplasm"/>
    <property type="evidence" value="ECO:0007669"/>
    <property type="project" value="UniProtKB-SubCell"/>
</dbReference>
<dbReference type="SUPFAM" id="SSF52402">
    <property type="entry name" value="Adenine nucleotide alpha hydrolases-like"/>
    <property type="match status" value="1"/>
</dbReference>
<dbReference type="CDD" id="cd01285">
    <property type="entry name" value="nucleoside_deaminase"/>
    <property type="match status" value="1"/>
</dbReference>
<dbReference type="InterPro" id="IPR016193">
    <property type="entry name" value="Cytidine_deaminase-like"/>
</dbReference>
<dbReference type="GO" id="GO:0008270">
    <property type="term" value="F:zinc ion binding"/>
    <property type="evidence" value="ECO:0007669"/>
    <property type="project" value="InterPro"/>
</dbReference>
<accession>K7R709</accession>
<sequence length="521" mass="57501">MEGGSLPERFAARLQRLAPKDPLVLAVSGGGDSVALAHLVKAAGRKGVVAHLDHALRPDSEEDRRFVEALAGRLGFPFLWERVEVGRLAEARGENLEALARKVRYAFLHRVAKEVGAGAILTAHTLDDQAETLLLKLLQGTARGLGIREKEGLVVRPLLPFSRLELRAYLEALGEAWREDPTNRDLALDRNYLRHRVFPLLEARFPGAKAALARFVGVREEEDALLEEEAKRRLVPDARFHGLFKGLLAYRIPPLRLAPPALRRRALRQILEALDLRPEARLIADLEGALGGKATTLPGGFRARAKGGTLFLFPEGFLPPLPPGFRRPRPGDYLERPYGRKRLLDYLAEEGVPKELKSLWPVRGEGRVEAVYGLYPREEVRLMDLALEEAEKARAEGEVPVGAVLLLGGEVHRAHNRVEALKDPTAHAEMLLLRTLGKEARGGRLYVTLEPCLMCAHALKEAGVEVVYGAENLKEGALTRFGVGEGFRGGVRARACAKLLEDFFRARRGAGAVERAGLENR</sequence>
<dbReference type="InterPro" id="IPR012795">
    <property type="entry name" value="tRNA_Ile_lys_synt_N"/>
</dbReference>
<dbReference type="SUPFAM" id="SSF82829">
    <property type="entry name" value="MesJ substrate recognition domain-like"/>
    <property type="match status" value="1"/>
</dbReference>
<evidence type="ECO:0000256" key="3">
    <source>
        <dbReference type="ARBA" id="ARBA00022723"/>
    </source>
</evidence>
<comment type="domain">
    <text evidence="8">The N-terminal region contains the highly conserved SGGXDS motif, predicted to be a P-loop motif involved in ATP binding.</text>
</comment>
<dbReference type="PANTHER" id="PTHR43033">
    <property type="entry name" value="TRNA(ILE)-LYSIDINE SYNTHASE-RELATED"/>
    <property type="match status" value="1"/>
</dbReference>
<dbReference type="InterPro" id="IPR016192">
    <property type="entry name" value="APOBEC/CMP_deaminase_Zn-bd"/>
</dbReference>
<proteinExistence type="inferred from homology"/>
<evidence type="ECO:0000313" key="11">
    <source>
        <dbReference type="Proteomes" id="UP000000211"/>
    </source>
</evidence>
<dbReference type="GO" id="GO:0006400">
    <property type="term" value="P:tRNA modification"/>
    <property type="evidence" value="ECO:0007669"/>
    <property type="project" value="UniProtKB-UniRule"/>
</dbReference>
<keyword evidence="4 8" id="KW-0547">Nucleotide-binding</keyword>
<dbReference type="eggNOG" id="COG0037">
    <property type="taxonomic scope" value="Bacteria"/>
</dbReference>
<evidence type="ECO:0000259" key="9">
    <source>
        <dbReference type="PROSITE" id="PS51747"/>
    </source>
</evidence>